<evidence type="ECO:0000313" key="2">
    <source>
        <dbReference type="EMBL" id="MFB9886791.1"/>
    </source>
</evidence>
<sequence length="201" mass="21192">MNAIVTVASRWGVAAVLLCVLSACAAPLLMGAQSQLMWALLKPLVGFEPRAVSLFEQPLIKDRLTALVGEQHYQQTVALLYTAEQISQQGPLFYVLSKAPVTAPLADKAAMVWNADTNQMAVLLVQQGKTQVLAEPLASAATETVQAEAGSTTATAAVAQAAAQVLWPQAMAPWLGQALPQDAGKLLPEAFNGVTDLTQPM</sequence>
<keyword evidence="3" id="KW-1185">Reference proteome</keyword>
<dbReference type="RefSeq" id="WP_051527547.1">
    <property type="nucleotide sequence ID" value="NZ_JBHLZN010000003.1"/>
</dbReference>
<gene>
    <name evidence="2" type="ORF">ACFFLH_10235</name>
</gene>
<reference evidence="2 3" key="1">
    <citation type="submission" date="2024-09" db="EMBL/GenBank/DDBJ databases">
        <authorList>
            <person name="Sun Q."/>
            <person name="Mori K."/>
        </authorList>
    </citation>
    <scope>NUCLEOTIDE SEQUENCE [LARGE SCALE GENOMIC DNA]</scope>
    <source>
        <strain evidence="2 3">ATCC 51285</strain>
    </source>
</reference>
<evidence type="ECO:0000256" key="1">
    <source>
        <dbReference type="SAM" id="SignalP"/>
    </source>
</evidence>
<dbReference type="Proteomes" id="UP001589628">
    <property type="component" value="Unassembled WGS sequence"/>
</dbReference>
<protein>
    <submittedName>
        <fullName evidence="2">Uncharacterized protein</fullName>
    </submittedName>
</protein>
<feature type="signal peptide" evidence="1">
    <location>
        <begin position="1"/>
        <end position="25"/>
    </location>
</feature>
<feature type="chain" id="PRO_5047341341" evidence="1">
    <location>
        <begin position="26"/>
        <end position="201"/>
    </location>
</feature>
<evidence type="ECO:0000313" key="3">
    <source>
        <dbReference type="Proteomes" id="UP001589628"/>
    </source>
</evidence>
<dbReference type="EMBL" id="JBHLZN010000003">
    <property type="protein sequence ID" value="MFB9886791.1"/>
    <property type="molecule type" value="Genomic_DNA"/>
</dbReference>
<proteinExistence type="predicted"/>
<name>A0ABV5ZBX7_9GAMM</name>
<organism evidence="2 3">
    <name type="scientific">Balneatrix alpica</name>
    <dbReference type="NCBI Taxonomy" id="75684"/>
    <lineage>
        <taxon>Bacteria</taxon>
        <taxon>Pseudomonadati</taxon>
        <taxon>Pseudomonadota</taxon>
        <taxon>Gammaproteobacteria</taxon>
        <taxon>Oceanospirillales</taxon>
        <taxon>Balneatrichaceae</taxon>
        <taxon>Balneatrix</taxon>
    </lineage>
</organism>
<accession>A0ABV5ZBX7</accession>
<keyword evidence="1" id="KW-0732">Signal</keyword>
<comment type="caution">
    <text evidence="2">The sequence shown here is derived from an EMBL/GenBank/DDBJ whole genome shotgun (WGS) entry which is preliminary data.</text>
</comment>